<accession>A0A451BH62</accession>
<protein>
    <recommendedName>
        <fullName evidence="4">Transposase</fullName>
    </recommendedName>
</protein>
<dbReference type="AlphaFoldDB" id="A0A451BH62"/>
<sequence length="105" mass="12064">MVPWTFPFLGKTDGTRYPLVRHQLENRPHPEHGYRACLGILHQSRHYGNERLEQACAQAIRIGSPTYRSVASILKNGMDKNSFHEPTAEHEPVAHENLRGPGYYR</sequence>
<name>A0A451BH62_9GAMM</name>
<reference evidence="3" key="1">
    <citation type="submission" date="2019-02" db="EMBL/GenBank/DDBJ databases">
        <authorList>
            <person name="Gruber-Vodicka R. H."/>
            <person name="Seah K. B. B."/>
        </authorList>
    </citation>
    <scope>NUCLEOTIDE SEQUENCE</scope>
    <source>
        <strain evidence="3">BECK_BZ198</strain>
        <strain evidence="2">BECK_BZ199</strain>
    </source>
</reference>
<evidence type="ECO:0008006" key="4">
    <source>
        <dbReference type="Google" id="ProtNLM"/>
    </source>
</evidence>
<organism evidence="3">
    <name type="scientific">Candidatus Kentrum sp. MB</name>
    <dbReference type="NCBI Taxonomy" id="2138164"/>
    <lineage>
        <taxon>Bacteria</taxon>
        <taxon>Pseudomonadati</taxon>
        <taxon>Pseudomonadota</taxon>
        <taxon>Gammaproteobacteria</taxon>
        <taxon>Candidatus Kentrum</taxon>
    </lineage>
</organism>
<evidence type="ECO:0000313" key="3">
    <source>
        <dbReference type="EMBL" id="VFK77630.1"/>
    </source>
</evidence>
<dbReference type="EMBL" id="CAADFQ010000191">
    <property type="protein sequence ID" value="VFK36068.1"/>
    <property type="molecule type" value="Genomic_DNA"/>
</dbReference>
<feature type="compositionally biased region" description="Basic and acidic residues" evidence="1">
    <location>
        <begin position="81"/>
        <end position="98"/>
    </location>
</feature>
<evidence type="ECO:0000256" key="1">
    <source>
        <dbReference type="SAM" id="MobiDB-lite"/>
    </source>
</evidence>
<evidence type="ECO:0000313" key="2">
    <source>
        <dbReference type="EMBL" id="VFK36068.1"/>
    </source>
</evidence>
<feature type="region of interest" description="Disordered" evidence="1">
    <location>
        <begin position="81"/>
        <end position="105"/>
    </location>
</feature>
<dbReference type="EMBL" id="CAADGH010000192">
    <property type="protein sequence ID" value="VFK77630.1"/>
    <property type="molecule type" value="Genomic_DNA"/>
</dbReference>
<gene>
    <name evidence="3" type="ORF">BECKMB1821H_GA0114242_11922</name>
    <name evidence="2" type="ORF">BECKMB1821I_GA0114274_11912</name>
</gene>
<proteinExistence type="predicted"/>